<evidence type="ECO:0000256" key="2">
    <source>
        <dbReference type="ARBA" id="ARBA00022737"/>
    </source>
</evidence>
<proteinExistence type="predicted"/>
<dbReference type="FunFam" id="1.10.10.60:FF:000443">
    <property type="entry name" value="Transcription factor MYB36"/>
    <property type="match status" value="1"/>
</dbReference>
<evidence type="ECO:0000313" key="10">
    <source>
        <dbReference type="EMBL" id="CAD6219137.1"/>
    </source>
</evidence>
<dbReference type="SMART" id="SM00717">
    <property type="entry name" value="SANT"/>
    <property type="match status" value="2"/>
</dbReference>
<feature type="domain" description="Myb-like" evidence="8">
    <location>
        <begin position="63"/>
        <end position="113"/>
    </location>
</feature>
<dbReference type="PANTHER" id="PTHR48000:SF15">
    <property type="entry name" value="OS09G0431300 PROTEIN"/>
    <property type="match status" value="1"/>
</dbReference>
<evidence type="ECO:0000259" key="8">
    <source>
        <dbReference type="PROSITE" id="PS50090"/>
    </source>
</evidence>
<keyword evidence="5" id="KW-0804">Transcription</keyword>
<dbReference type="InterPro" id="IPR001005">
    <property type="entry name" value="SANT/Myb"/>
</dbReference>
<evidence type="ECO:0000256" key="4">
    <source>
        <dbReference type="ARBA" id="ARBA00023125"/>
    </source>
</evidence>
<evidence type="ECO:0000256" key="7">
    <source>
        <dbReference type="SAM" id="MobiDB-lite"/>
    </source>
</evidence>
<dbReference type="PROSITE" id="PS50090">
    <property type="entry name" value="MYB_LIKE"/>
    <property type="match status" value="2"/>
</dbReference>
<feature type="region of interest" description="Disordered" evidence="7">
    <location>
        <begin position="190"/>
        <end position="220"/>
    </location>
</feature>
<dbReference type="PROSITE" id="PS51294">
    <property type="entry name" value="HTH_MYB"/>
    <property type="match status" value="2"/>
</dbReference>
<name>A0A811N6X6_9POAL</name>
<comment type="subcellular location">
    <subcellularLocation>
        <location evidence="1">Nucleus</location>
    </subcellularLocation>
</comment>
<dbReference type="SUPFAM" id="SSF46689">
    <property type="entry name" value="Homeodomain-like"/>
    <property type="match status" value="1"/>
</dbReference>
<keyword evidence="2" id="KW-0677">Repeat</keyword>
<evidence type="ECO:0000256" key="1">
    <source>
        <dbReference type="ARBA" id="ARBA00004123"/>
    </source>
</evidence>
<dbReference type="GO" id="GO:0003677">
    <property type="term" value="F:DNA binding"/>
    <property type="evidence" value="ECO:0007669"/>
    <property type="project" value="UniProtKB-KW"/>
</dbReference>
<organism evidence="11 12">
    <name type="scientific">Miscanthus lutarioriparius</name>
    <dbReference type="NCBI Taxonomy" id="422564"/>
    <lineage>
        <taxon>Eukaryota</taxon>
        <taxon>Viridiplantae</taxon>
        <taxon>Streptophyta</taxon>
        <taxon>Embryophyta</taxon>
        <taxon>Tracheophyta</taxon>
        <taxon>Spermatophyta</taxon>
        <taxon>Magnoliopsida</taxon>
        <taxon>Liliopsida</taxon>
        <taxon>Poales</taxon>
        <taxon>Poaceae</taxon>
        <taxon>PACMAD clade</taxon>
        <taxon>Panicoideae</taxon>
        <taxon>Andropogonodae</taxon>
        <taxon>Andropogoneae</taxon>
        <taxon>Saccharinae</taxon>
        <taxon>Miscanthus</taxon>
    </lineage>
</organism>
<evidence type="ECO:0000256" key="5">
    <source>
        <dbReference type="ARBA" id="ARBA00023163"/>
    </source>
</evidence>
<keyword evidence="12" id="KW-1185">Reference proteome</keyword>
<dbReference type="OrthoDB" id="2143914at2759"/>
<evidence type="ECO:0000256" key="6">
    <source>
        <dbReference type="ARBA" id="ARBA00023242"/>
    </source>
</evidence>
<comment type="caution">
    <text evidence="11">The sequence shown here is derived from an EMBL/GenBank/DDBJ whole genome shotgun (WGS) entry which is preliminary data.</text>
</comment>
<feature type="domain" description="Myb-like" evidence="8">
    <location>
        <begin position="9"/>
        <end position="62"/>
    </location>
</feature>
<dbReference type="CDD" id="cd00167">
    <property type="entry name" value="SANT"/>
    <property type="match status" value="2"/>
</dbReference>
<sequence length="360" mass="39061">MGRAPCCDKATVKKGPWAPEEDAVLKAYIDEHGAGGNWIQLPHKIGLNRCGKSCRLRWLNYLRPNIRHGGFTEEEDRLICSLYISIGSRWATIAAQLPGRTDNDVKNHWNTKLKRRLLGGGRRPRAEARLQLLTSPTWQHHNSFASSALERMQVSMRLHRRHQARLDNPTAAAFTLYNYGSLGAPLWPSLSPSPSPSPAASETSEILPRQPPAGATSTGYSAGLWTHMPGSFGYTGAGVQQNMHGTCTPPPLSTSTGETMTAVGVESSSSTPTASSASATFGSSMDDEIDMLLRQIQCFGENNGHHIGDEVAVDGIDHCFRAIMDHHETANGSVGSWSSCCSTPGVDSVFHDYAQGYNQC</sequence>
<evidence type="ECO:0000256" key="3">
    <source>
        <dbReference type="ARBA" id="ARBA00023015"/>
    </source>
</evidence>
<feature type="domain" description="HTH myb-type" evidence="9">
    <location>
        <begin position="9"/>
        <end position="62"/>
    </location>
</feature>
<dbReference type="PANTHER" id="PTHR48000">
    <property type="entry name" value="OS09G0431300 PROTEIN"/>
    <property type="match status" value="1"/>
</dbReference>
<dbReference type="Pfam" id="PF00249">
    <property type="entry name" value="Myb_DNA-binding"/>
    <property type="match status" value="2"/>
</dbReference>
<dbReference type="Proteomes" id="UP000604825">
    <property type="component" value="Unassembled WGS sequence"/>
</dbReference>
<gene>
    <name evidence="10" type="ORF">NCGR_LOCUS12930</name>
    <name evidence="11" type="ORF">NCGR_LOCUS12955</name>
</gene>
<feature type="domain" description="HTH myb-type" evidence="9">
    <location>
        <begin position="63"/>
        <end position="117"/>
    </location>
</feature>
<dbReference type="EMBL" id="CAJGYO010000003">
    <property type="protein sequence ID" value="CAD6219137.1"/>
    <property type="molecule type" value="Genomic_DNA"/>
</dbReference>
<dbReference type="EMBL" id="CAJGYO010000003">
    <property type="protein sequence ID" value="CAD6219187.1"/>
    <property type="molecule type" value="Genomic_DNA"/>
</dbReference>
<dbReference type="InterPro" id="IPR009057">
    <property type="entry name" value="Homeodomain-like_sf"/>
</dbReference>
<reference evidence="11" key="1">
    <citation type="submission" date="2020-10" db="EMBL/GenBank/DDBJ databases">
        <authorList>
            <person name="Han B."/>
            <person name="Lu T."/>
            <person name="Zhao Q."/>
            <person name="Huang X."/>
            <person name="Zhao Y."/>
        </authorList>
    </citation>
    <scope>NUCLEOTIDE SEQUENCE</scope>
</reference>
<evidence type="ECO:0000313" key="11">
    <source>
        <dbReference type="EMBL" id="CAD6219187.1"/>
    </source>
</evidence>
<accession>A0A811N6X6</accession>
<evidence type="ECO:0000313" key="12">
    <source>
        <dbReference type="Proteomes" id="UP000604825"/>
    </source>
</evidence>
<dbReference type="Gene3D" id="1.10.10.60">
    <property type="entry name" value="Homeodomain-like"/>
    <property type="match status" value="2"/>
</dbReference>
<protein>
    <submittedName>
        <fullName evidence="11">Uncharacterized protein</fullName>
    </submittedName>
</protein>
<keyword evidence="4" id="KW-0238">DNA-binding</keyword>
<dbReference type="FunFam" id="1.10.10.60:FF:000015">
    <property type="entry name" value="Transcription factor RAX3"/>
    <property type="match status" value="1"/>
</dbReference>
<dbReference type="GO" id="GO:0005634">
    <property type="term" value="C:nucleus"/>
    <property type="evidence" value="ECO:0007669"/>
    <property type="project" value="UniProtKB-SubCell"/>
</dbReference>
<dbReference type="InterPro" id="IPR017930">
    <property type="entry name" value="Myb_dom"/>
</dbReference>
<dbReference type="AlphaFoldDB" id="A0A811N6X6"/>
<keyword evidence="3" id="KW-0805">Transcription regulation</keyword>
<evidence type="ECO:0000259" key="9">
    <source>
        <dbReference type="PROSITE" id="PS51294"/>
    </source>
</evidence>
<keyword evidence="6" id="KW-0539">Nucleus</keyword>